<evidence type="ECO:0000313" key="1">
    <source>
        <dbReference type="EMBL" id="SUA48692.1"/>
    </source>
</evidence>
<evidence type="ECO:0000313" key="2">
    <source>
        <dbReference type="Proteomes" id="UP000255082"/>
    </source>
</evidence>
<evidence type="ECO:0008006" key="3">
    <source>
        <dbReference type="Google" id="ProtNLM"/>
    </source>
</evidence>
<proteinExistence type="predicted"/>
<protein>
    <recommendedName>
        <fullName evidence="3">PIN domain-containing protein</fullName>
    </recommendedName>
</protein>
<name>A0A378X6D5_9NOCA</name>
<gene>
    <name evidence="1" type="ORF">NCTC13184_07247</name>
</gene>
<reference evidence="1 2" key="1">
    <citation type="submission" date="2018-06" db="EMBL/GenBank/DDBJ databases">
        <authorList>
            <consortium name="Pathogen Informatics"/>
            <person name="Doyle S."/>
        </authorList>
    </citation>
    <scope>NUCLEOTIDE SEQUENCE [LARGE SCALE GENOMIC DNA]</scope>
    <source>
        <strain evidence="1 2">NCTC13184</strain>
    </source>
</reference>
<dbReference type="EMBL" id="UGRU01000001">
    <property type="protein sequence ID" value="SUA48692.1"/>
    <property type="molecule type" value="Genomic_DNA"/>
</dbReference>
<sequence length="176" mass="19809">MVNFPSELSGYGFTDQREQAHNLVAQLHTWPAKPFLKFVVSTIFDKAIARLVCDHYEFVVSAHIEPIPASPAIAEKAVILLSELVSSGINVKANPRNTFNDMLILATALIYDLELRTNDKLLFRMALKSGMKRTDRSDGFVTLSPVEFGTNKRPPEESRGYVNAPWRATRIGMWDK</sequence>
<dbReference type="Proteomes" id="UP000255082">
    <property type="component" value="Unassembled WGS sequence"/>
</dbReference>
<dbReference type="AlphaFoldDB" id="A0A378X6D5"/>
<dbReference type="Gene3D" id="3.40.50.1010">
    <property type="entry name" value="5'-nuclease"/>
    <property type="match status" value="1"/>
</dbReference>
<dbReference type="SUPFAM" id="SSF88723">
    <property type="entry name" value="PIN domain-like"/>
    <property type="match status" value="1"/>
</dbReference>
<accession>A0A378X6D5</accession>
<dbReference type="InterPro" id="IPR029060">
    <property type="entry name" value="PIN-like_dom_sf"/>
</dbReference>
<organism evidence="1 2">
    <name type="scientific">Nocardia africana</name>
    <dbReference type="NCBI Taxonomy" id="134964"/>
    <lineage>
        <taxon>Bacteria</taxon>
        <taxon>Bacillati</taxon>
        <taxon>Actinomycetota</taxon>
        <taxon>Actinomycetes</taxon>
        <taxon>Mycobacteriales</taxon>
        <taxon>Nocardiaceae</taxon>
        <taxon>Nocardia</taxon>
    </lineage>
</organism>